<evidence type="ECO:0000313" key="8">
    <source>
        <dbReference type="Proteomes" id="UP000245934"/>
    </source>
</evidence>
<dbReference type="Gene3D" id="3.30.450.20">
    <property type="entry name" value="PAS domain"/>
    <property type="match status" value="1"/>
</dbReference>
<sequence length="148" mass="16516">MNDSQNVSLSPDPVSEMVSFVKEAVAYSKATPREEALAEFSDRNGSFFRGNLYIYAYDFDGVTIAHPLQTELIGKSRLMEEDAAGGLFIKNLRDTAVNNTGFVVFYYVNPAHNNTIEKKLGYVEKVDDAWWLGSGIYGENVTLPNLTF</sequence>
<evidence type="ECO:0000256" key="5">
    <source>
        <dbReference type="ARBA" id="ARBA00023136"/>
    </source>
</evidence>
<reference evidence="7 8" key="1">
    <citation type="submission" date="2018-05" db="EMBL/GenBank/DDBJ databases">
        <title>Draft genome of Methanospirillum stamsii Pt1.</title>
        <authorList>
            <person name="Dueholm M.S."/>
            <person name="Nielsen P.H."/>
            <person name="Bakmann L.F."/>
            <person name="Otzen D.E."/>
        </authorList>
    </citation>
    <scope>NUCLEOTIDE SEQUENCE [LARGE SCALE GENOMIC DNA]</scope>
    <source>
        <strain evidence="7 8">Pt1</strain>
    </source>
</reference>
<dbReference type="Proteomes" id="UP000245934">
    <property type="component" value="Unassembled WGS sequence"/>
</dbReference>
<evidence type="ECO:0000259" key="6">
    <source>
        <dbReference type="SMART" id="SM01049"/>
    </source>
</evidence>
<dbReference type="Pfam" id="PF17200">
    <property type="entry name" value="sCache_2"/>
    <property type="match status" value="1"/>
</dbReference>
<dbReference type="EMBL" id="QGMZ01000006">
    <property type="protein sequence ID" value="PWR75995.1"/>
    <property type="molecule type" value="Genomic_DNA"/>
</dbReference>
<feature type="domain" description="Single Cache" evidence="6">
    <location>
        <begin position="14"/>
        <end position="90"/>
    </location>
</feature>
<evidence type="ECO:0000256" key="1">
    <source>
        <dbReference type="ARBA" id="ARBA00004651"/>
    </source>
</evidence>
<keyword evidence="5" id="KW-0472">Membrane</keyword>
<dbReference type="OrthoDB" id="112113at2157"/>
<evidence type="ECO:0000256" key="2">
    <source>
        <dbReference type="ARBA" id="ARBA00022475"/>
    </source>
</evidence>
<evidence type="ECO:0000313" key="7">
    <source>
        <dbReference type="EMBL" id="PWR75995.1"/>
    </source>
</evidence>
<gene>
    <name evidence="7" type="ORF">DLD82_02345</name>
</gene>
<evidence type="ECO:0000256" key="3">
    <source>
        <dbReference type="ARBA" id="ARBA00022692"/>
    </source>
</evidence>
<evidence type="ECO:0000256" key="4">
    <source>
        <dbReference type="ARBA" id="ARBA00022989"/>
    </source>
</evidence>
<protein>
    <recommendedName>
        <fullName evidence="6">Single Cache domain-containing protein</fullName>
    </recommendedName>
</protein>
<comment type="caution">
    <text evidence="7">The sequence shown here is derived from an EMBL/GenBank/DDBJ whole genome shotgun (WGS) entry which is preliminary data.</text>
</comment>
<keyword evidence="2" id="KW-1003">Cell membrane</keyword>
<comment type="subcellular location">
    <subcellularLocation>
        <location evidence="1">Cell membrane</location>
        <topology evidence="1">Multi-pass membrane protein</topology>
    </subcellularLocation>
</comment>
<keyword evidence="4" id="KW-1133">Transmembrane helix</keyword>
<organism evidence="7 8">
    <name type="scientific">Methanospirillum stamsii</name>
    <dbReference type="NCBI Taxonomy" id="1277351"/>
    <lineage>
        <taxon>Archaea</taxon>
        <taxon>Methanobacteriati</taxon>
        <taxon>Methanobacteriota</taxon>
        <taxon>Stenosarchaea group</taxon>
        <taxon>Methanomicrobia</taxon>
        <taxon>Methanomicrobiales</taxon>
        <taxon>Methanospirillaceae</taxon>
        <taxon>Methanospirillum</taxon>
    </lineage>
</organism>
<dbReference type="InterPro" id="IPR033480">
    <property type="entry name" value="sCache_2"/>
</dbReference>
<accession>A0A2V2NBM8</accession>
<keyword evidence="3" id="KW-0812">Transmembrane</keyword>
<proteinExistence type="predicted"/>
<dbReference type="SMART" id="SM01049">
    <property type="entry name" value="Cache_2"/>
    <property type="match status" value="1"/>
</dbReference>
<dbReference type="AlphaFoldDB" id="A0A2V2NBM8"/>
<keyword evidence="8" id="KW-1185">Reference proteome</keyword>
<dbReference type="GO" id="GO:0005886">
    <property type="term" value="C:plasma membrane"/>
    <property type="evidence" value="ECO:0007669"/>
    <property type="project" value="UniProtKB-SubCell"/>
</dbReference>
<name>A0A2V2NBM8_9EURY</name>